<name>A0A1T4WUQ3_9GAMM</name>
<keyword evidence="1" id="KW-0732">Signal</keyword>
<dbReference type="RefSeq" id="WP_078922559.1">
    <property type="nucleotide sequence ID" value="NZ_FUYB01000009.1"/>
</dbReference>
<keyword evidence="3" id="KW-1185">Reference proteome</keyword>
<evidence type="ECO:0000313" key="3">
    <source>
        <dbReference type="Proteomes" id="UP000190460"/>
    </source>
</evidence>
<proteinExistence type="predicted"/>
<feature type="signal peptide" evidence="1">
    <location>
        <begin position="1"/>
        <end position="24"/>
    </location>
</feature>
<protein>
    <submittedName>
        <fullName evidence="2">Uncharacterized protein</fullName>
    </submittedName>
</protein>
<dbReference type="STRING" id="92487.SAMN02745130_02091"/>
<gene>
    <name evidence="2" type="ORF">SAMN02745130_02091</name>
</gene>
<reference evidence="2 3" key="1">
    <citation type="submission" date="2017-02" db="EMBL/GenBank/DDBJ databases">
        <authorList>
            <person name="Peterson S.W."/>
        </authorList>
    </citation>
    <scope>NUCLEOTIDE SEQUENCE [LARGE SCALE GENOMIC DNA]</scope>
    <source>
        <strain evidence="2 3">ATCC 49788</strain>
    </source>
</reference>
<dbReference type="AlphaFoldDB" id="A0A1T4WUQ3"/>
<dbReference type="NCBIfam" id="NF041940">
    <property type="entry name" value="choice_anch_X"/>
    <property type="match status" value="1"/>
</dbReference>
<evidence type="ECO:0000313" key="2">
    <source>
        <dbReference type="EMBL" id="SKA80578.1"/>
    </source>
</evidence>
<evidence type="ECO:0000256" key="1">
    <source>
        <dbReference type="SAM" id="SignalP"/>
    </source>
</evidence>
<dbReference type="EMBL" id="FUYB01000009">
    <property type="protein sequence ID" value="SKA80578.1"/>
    <property type="molecule type" value="Genomic_DNA"/>
</dbReference>
<sequence length="190" mass="20664">MKGRKLFCLTALSACMLSSYSVNADVDSTNIQSLTAWLHKGDISRLELRLNSKVKENPQLPINGKATVFQDDGQNGDMRAGDGIYSALVSLNLGQVLADQVAGSQSAADSLKAVLSFPLFKNRSVISDKEQISSLENTLRDERLLKVANNLKAMQGSLGKISNAELVAKLGIDTKSTPLLEVRPDFRWIL</sequence>
<accession>A0A1T4WUQ3</accession>
<feature type="chain" id="PRO_5012188343" evidence="1">
    <location>
        <begin position="25"/>
        <end position="190"/>
    </location>
</feature>
<dbReference type="Proteomes" id="UP000190460">
    <property type="component" value="Unassembled WGS sequence"/>
</dbReference>
<organism evidence="2 3">
    <name type="scientific">Thiothrix eikelboomii</name>
    <dbReference type="NCBI Taxonomy" id="92487"/>
    <lineage>
        <taxon>Bacteria</taxon>
        <taxon>Pseudomonadati</taxon>
        <taxon>Pseudomonadota</taxon>
        <taxon>Gammaproteobacteria</taxon>
        <taxon>Thiotrichales</taxon>
        <taxon>Thiotrichaceae</taxon>
        <taxon>Thiothrix</taxon>
    </lineage>
</organism>